<dbReference type="SUPFAM" id="SSF57889">
    <property type="entry name" value="Cysteine-rich domain"/>
    <property type="match status" value="2"/>
</dbReference>
<evidence type="ECO:0000256" key="2">
    <source>
        <dbReference type="SAM" id="MobiDB-lite"/>
    </source>
</evidence>
<keyword evidence="1" id="KW-0677">Repeat</keyword>
<evidence type="ECO:0000256" key="1">
    <source>
        <dbReference type="ARBA" id="ARBA00022737"/>
    </source>
</evidence>
<feature type="domain" description="DC1" evidence="3">
    <location>
        <begin position="13"/>
        <end position="59"/>
    </location>
</feature>
<protein>
    <recommendedName>
        <fullName evidence="3">DC1 domain-containing protein</fullName>
    </recommendedName>
</protein>
<dbReference type="PANTHER" id="PTHR46288">
    <property type="entry name" value="PHORBOL-ESTER/DAG-TYPE DOMAIN-CONTAINING PROTEIN"/>
    <property type="match status" value="1"/>
</dbReference>
<evidence type="ECO:0000259" key="3">
    <source>
        <dbReference type="Pfam" id="PF03107"/>
    </source>
</evidence>
<dbReference type="Pfam" id="PF03107">
    <property type="entry name" value="C1_2"/>
    <property type="match status" value="3"/>
</dbReference>
<dbReference type="AlphaFoldDB" id="A0A2G9FYU2"/>
<dbReference type="OrthoDB" id="1877533at2759"/>
<keyword evidence="5" id="KW-1185">Reference proteome</keyword>
<feature type="domain" description="DC1" evidence="3">
    <location>
        <begin position="73"/>
        <end position="113"/>
    </location>
</feature>
<dbReference type="InterPro" id="IPR046349">
    <property type="entry name" value="C1-like_sf"/>
</dbReference>
<dbReference type="EMBL" id="NKXS01008605">
    <property type="protein sequence ID" value="PIM98228.1"/>
    <property type="molecule type" value="Genomic_DNA"/>
</dbReference>
<reference evidence="5" key="1">
    <citation type="journal article" date="2018" name="Gigascience">
        <title>Genome assembly of the Pink Ipe (Handroanthus impetiginosus, Bignoniaceae), a highly valued, ecologically keystone Neotropical timber forest tree.</title>
        <authorList>
            <person name="Silva-Junior O.B."/>
            <person name="Grattapaglia D."/>
            <person name="Novaes E."/>
            <person name="Collevatti R.G."/>
        </authorList>
    </citation>
    <scope>NUCLEOTIDE SEQUENCE [LARGE SCALE GENOMIC DNA]</scope>
    <source>
        <strain evidence="5">cv. UFG-1</strain>
    </source>
</reference>
<organism evidence="4 5">
    <name type="scientific">Handroanthus impetiginosus</name>
    <dbReference type="NCBI Taxonomy" id="429701"/>
    <lineage>
        <taxon>Eukaryota</taxon>
        <taxon>Viridiplantae</taxon>
        <taxon>Streptophyta</taxon>
        <taxon>Embryophyta</taxon>
        <taxon>Tracheophyta</taxon>
        <taxon>Spermatophyta</taxon>
        <taxon>Magnoliopsida</taxon>
        <taxon>eudicotyledons</taxon>
        <taxon>Gunneridae</taxon>
        <taxon>Pentapetalae</taxon>
        <taxon>asterids</taxon>
        <taxon>lamiids</taxon>
        <taxon>Lamiales</taxon>
        <taxon>Bignoniaceae</taxon>
        <taxon>Crescentiina</taxon>
        <taxon>Tabebuia alliance</taxon>
        <taxon>Handroanthus</taxon>
    </lineage>
</organism>
<comment type="caution">
    <text evidence="4">The sequence shown here is derived from an EMBL/GenBank/DDBJ whole genome shotgun (WGS) entry which is preliminary data.</text>
</comment>
<evidence type="ECO:0000313" key="4">
    <source>
        <dbReference type="EMBL" id="PIM98228.1"/>
    </source>
</evidence>
<dbReference type="PANTHER" id="PTHR46288:SF69">
    <property type="entry name" value="DC1 DOMAIN-CONTAINING PROTEIN"/>
    <property type="match status" value="1"/>
</dbReference>
<gene>
    <name evidence="4" type="ORF">CDL12_29296</name>
</gene>
<feature type="domain" description="DC1" evidence="3">
    <location>
        <begin position="124"/>
        <end position="170"/>
    </location>
</feature>
<accession>A0A2G9FYU2</accession>
<sequence>MGKIEAESSINHFSHPHPMRLVSFTSSTAKRITCSSCTNEASGLVYICESCNYCLHKPCSDMPLNLSHQVDQEHTLTLLPKGGAFQCNACGALGTGFCYHCAACDLDLHTVCAFMRPSVKGAAHVHTLKLYFEPPYENRAFMCDVCGESGSNHWLYRCDLCQFDAHLKCAKKQPQIDRKLRSDSRIEKGRTQIMVKPRSVHFPTSSGSQTQHQLPVIESYRPGSLSPGQIQFHNTSPVFTTPTFVPPPLPLPLQLQPPLPPPQRTRNDTSDNVVQNILEGLVEGAASAFGQALMQGVLGN</sequence>
<dbReference type="Proteomes" id="UP000231279">
    <property type="component" value="Unassembled WGS sequence"/>
</dbReference>
<evidence type="ECO:0000313" key="5">
    <source>
        <dbReference type="Proteomes" id="UP000231279"/>
    </source>
</evidence>
<feature type="compositionally biased region" description="Pro residues" evidence="2">
    <location>
        <begin position="249"/>
        <end position="263"/>
    </location>
</feature>
<proteinExistence type="predicted"/>
<name>A0A2G9FYU2_9LAMI</name>
<feature type="region of interest" description="Disordered" evidence="2">
    <location>
        <begin position="249"/>
        <end position="269"/>
    </location>
</feature>
<dbReference type="InterPro" id="IPR004146">
    <property type="entry name" value="DC1"/>
</dbReference>
<dbReference type="STRING" id="429701.A0A2G9FYU2"/>